<dbReference type="RefSeq" id="WP_162451778.1">
    <property type="nucleotide sequence ID" value="NZ_WLZY01000006.1"/>
</dbReference>
<comment type="caution">
    <text evidence="2">The sequence shown here is derived from an EMBL/GenBank/DDBJ whole genome shotgun (WGS) entry which is preliminary data.</text>
</comment>
<dbReference type="EMBL" id="WLZY01000006">
    <property type="protein sequence ID" value="NDL59100.1"/>
    <property type="molecule type" value="Genomic_DNA"/>
</dbReference>
<dbReference type="PANTHER" id="PTHR37947:SF1">
    <property type="entry name" value="BLL2462 PROTEIN"/>
    <property type="match status" value="1"/>
</dbReference>
<keyword evidence="3" id="KW-1185">Reference proteome</keyword>
<dbReference type="Proteomes" id="UP000460435">
    <property type="component" value="Unassembled WGS sequence"/>
</dbReference>
<protein>
    <submittedName>
        <fullName evidence="2">Cytoplasmic protein</fullName>
    </submittedName>
</protein>
<dbReference type="PANTHER" id="PTHR37947">
    <property type="entry name" value="BLL2462 PROTEIN"/>
    <property type="match status" value="1"/>
</dbReference>
<dbReference type="InterPro" id="IPR010768">
    <property type="entry name" value="GATase1-like"/>
</dbReference>
<dbReference type="Pfam" id="PF07090">
    <property type="entry name" value="GATase1_like"/>
    <property type="match status" value="1"/>
</dbReference>
<organism evidence="2 3">
    <name type="scientific">Phytoactinopolyspora mesophila</name>
    <dbReference type="NCBI Taxonomy" id="2650750"/>
    <lineage>
        <taxon>Bacteria</taxon>
        <taxon>Bacillati</taxon>
        <taxon>Actinomycetota</taxon>
        <taxon>Actinomycetes</taxon>
        <taxon>Jiangellales</taxon>
        <taxon>Jiangellaceae</taxon>
        <taxon>Phytoactinopolyspora</taxon>
    </lineage>
</organism>
<reference evidence="2 3" key="1">
    <citation type="submission" date="2019-11" db="EMBL/GenBank/DDBJ databases">
        <authorList>
            <person name="Li X.-J."/>
            <person name="Feng X.-M."/>
        </authorList>
    </citation>
    <scope>NUCLEOTIDE SEQUENCE [LARGE SCALE GENOMIC DNA]</scope>
    <source>
        <strain evidence="2 3">XMNu-373</strain>
    </source>
</reference>
<dbReference type="InterPro" id="IPR029062">
    <property type="entry name" value="Class_I_gatase-like"/>
</dbReference>
<dbReference type="AlphaFoldDB" id="A0A7K3M7E0"/>
<proteinExistence type="predicted"/>
<evidence type="ECO:0000259" key="1">
    <source>
        <dbReference type="Pfam" id="PF07090"/>
    </source>
</evidence>
<gene>
    <name evidence="2" type="ORF">F7O44_18695</name>
</gene>
<accession>A0A7K3M7E0</accession>
<dbReference type="CDD" id="cd03143">
    <property type="entry name" value="A4_beta-galactosidase_middle_domain"/>
    <property type="match status" value="1"/>
</dbReference>
<dbReference type="SUPFAM" id="SSF52317">
    <property type="entry name" value="Class I glutamine amidotransferase-like"/>
    <property type="match status" value="1"/>
</dbReference>
<name>A0A7K3M7E0_9ACTN</name>
<dbReference type="Gene3D" id="3.40.50.880">
    <property type="match status" value="1"/>
</dbReference>
<evidence type="ECO:0000313" key="3">
    <source>
        <dbReference type="Proteomes" id="UP000460435"/>
    </source>
</evidence>
<sequence>MTRVLIAGESWVSESTHYKGYDAFTTVTFHTGVDPLRNALRAEGIDVDYIPAHEVPERFPATEADLAGVDVVILSDIGANSVLLHPDTWLHGKRTPNRLAMLAEWVRGGGGLMMAGGYLSFQGFEGKAMWRGTAVESVLPSLISPYDDRVETPEGIMPVAGVDHPVTAGLDGSWPALLGYNRFATTDDATVLARVGDDPLLAVRTVDAGRTLAWASDIAPHWCPEEFLGWHGYRSLFGQAVTWLAKGE</sequence>
<evidence type="ECO:0000313" key="2">
    <source>
        <dbReference type="EMBL" id="NDL59100.1"/>
    </source>
</evidence>
<feature type="domain" description="Putative glutamine amidotransferase" evidence="1">
    <location>
        <begin position="3"/>
        <end position="245"/>
    </location>
</feature>